<gene>
    <name evidence="2" type="ORF">AHA02nite_17850</name>
</gene>
<protein>
    <submittedName>
        <fullName evidence="2">Uncharacterized protein</fullName>
    </submittedName>
</protein>
<dbReference type="AlphaFoldDB" id="A0A511W4I8"/>
<comment type="caution">
    <text evidence="2">The sequence shown here is derived from an EMBL/GenBank/DDBJ whole genome shotgun (WGS) entry which is preliminary data.</text>
</comment>
<accession>A0A511W4I8</accession>
<keyword evidence="1" id="KW-0812">Transmembrane</keyword>
<name>A0A511W4I8_9BACI</name>
<evidence type="ECO:0000313" key="3">
    <source>
        <dbReference type="Proteomes" id="UP000321440"/>
    </source>
</evidence>
<keyword evidence="1" id="KW-1133">Transmembrane helix</keyword>
<reference evidence="2 3" key="1">
    <citation type="submission" date="2019-07" db="EMBL/GenBank/DDBJ databases">
        <title>Whole genome shotgun sequence of Alkalibacillus haloalkaliphilus NBRC 103110.</title>
        <authorList>
            <person name="Hosoyama A."/>
            <person name="Uohara A."/>
            <person name="Ohji S."/>
            <person name="Ichikawa N."/>
        </authorList>
    </citation>
    <scope>NUCLEOTIDE SEQUENCE [LARGE SCALE GENOMIC DNA]</scope>
    <source>
        <strain evidence="2 3">NBRC 103110</strain>
    </source>
</reference>
<evidence type="ECO:0000256" key="1">
    <source>
        <dbReference type="SAM" id="Phobius"/>
    </source>
</evidence>
<dbReference type="EMBL" id="BJYA01000012">
    <property type="protein sequence ID" value="GEN46009.1"/>
    <property type="molecule type" value="Genomic_DNA"/>
</dbReference>
<organism evidence="2 3">
    <name type="scientific">Alkalibacillus haloalkaliphilus</name>
    <dbReference type="NCBI Taxonomy" id="94136"/>
    <lineage>
        <taxon>Bacteria</taxon>
        <taxon>Bacillati</taxon>
        <taxon>Bacillota</taxon>
        <taxon>Bacilli</taxon>
        <taxon>Bacillales</taxon>
        <taxon>Bacillaceae</taxon>
        <taxon>Alkalibacillus</taxon>
    </lineage>
</organism>
<proteinExistence type="predicted"/>
<sequence length="56" mass="6528">MVSVFWYLTYLLVPPILLGVAAFIIVDIIRRPKHMYSWFILAGLVAVIFLILSTWF</sequence>
<feature type="transmembrane region" description="Helical" evidence="1">
    <location>
        <begin position="6"/>
        <end position="29"/>
    </location>
</feature>
<dbReference type="Proteomes" id="UP000321440">
    <property type="component" value="Unassembled WGS sequence"/>
</dbReference>
<evidence type="ECO:0000313" key="2">
    <source>
        <dbReference type="EMBL" id="GEN46009.1"/>
    </source>
</evidence>
<feature type="transmembrane region" description="Helical" evidence="1">
    <location>
        <begin position="36"/>
        <end position="55"/>
    </location>
</feature>
<keyword evidence="1" id="KW-0472">Membrane</keyword>
<keyword evidence="3" id="KW-1185">Reference proteome</keyword>